<dbReference type="SUPFAM" id="SSF103481">
    <property type="entry name" value="Multidrug resistance efflux transporter EmrE"/>
    <property type="match status" value="1"/>
</dbReference>
<evidence type="ECO:0000256" key="5">
    <source>
        <dbReference type="ARBA" id="ARBA00023136"/>
    </source>
</evidence>
<reference evidence="8" key="2">
    <citation type="submission" date="2020-09" db="EMBL/GenBank/DDBJ databases">
        <authorList>
            <person name="Sun Q."/>
            <person name="Zhou Y."/>
        </authorList>
    </citation>
    <scope>NUCLEOTIDE SEQUENCE</scope>
    <source>
        <strain evidence="8">CGMCC 1.15178</strain>
    </source>
</reference>
<evidence type="ECO:0000256" key="1">
    <source>
        <dbReference type="ARBA" id="ARBA00004651"/>
    </source>
</evidence>
<keyword evidence="4 7" id="KW-1133">Transmembrane helix</keyword>
<keyword evidence="3 6" id="KW-0812">Transmembrane</keyword>
<dbReference type="InterPro" id="IPR045324">
    <property type="entry name" value="Small_multidrug_res"/>
</dbReference>
<evidence type="ECO:0000313" key="8">
    <source>
        <dbReference type="EMBL" id="GGD73567.1"/>
    </source>
</evidence>
<comment type="subcellular location">
    <subcellularLocation>
        <location evidence="1 6">Cell membrane</location>
        <topology evidence="1 6">Multi-pass membrane protein</topology>
    </subcellularLocation>
</comment>
<proteinExistence type="inferred from homology"/>
<name>A0A916Z2H3_9BACL</name>
<keyword evidence="9" id="KW-1185">Reference proteome</keyword>
<dbReference type="PANTHER" id="PTHR30561">
    <property type="entry name" value="SMR FAMILY PROTON-DEPENDENT DRUG EFFLUX TRANSPORTER SUGE"/>
    <property type="match status" value="1"/>
</dbReference>
<comment type="caution">
    <text evidence="8">The sequence shown here is derived from an EMBL/GenBank/DDBJ whole genome shotgun (WGS) entry which is preliminary data.</text>
</comment>
<dbReference type="EMBL" id="BMHP01000002">
    <property type="protein sequence ID" value="GGD73567.1"/>
    <property type="molecule type" value="Genomic_DNA"/>
</dbReference>
<evidence type="ECO:0000256" key="6">
    <source>
        <dbReference type="RuleBase" id="RU003942"/>
    </source>
</evidence>
<dbReference type="GO" id="GO:0022857">
    <property type="term" value="F:transmembrane transporter activity"/>
    <property type="evidence" value="ECO:0007669"/>
    <property type="project" value="InterPro"/>
</dbReference>
<feature type="transmembrane region" description="Helical" evidence="7">
    <location>
        <begin position="83"/>
        <end position="102"/>
    </location>
</feature>
<dbReference type="PANTHER" id="PTHR30561:SF7">
    <property type="entry name" value="GUANIDINIUM EFFLUX SYSTEM SUBUNIT GDNC-RELATED"/>
    <property type="match status" value="1"/>
</dbReference>
<dbReference type="Proteomes" id="UP000612456">
    <property type="component" value="Unassembled WGS sequence"/>
</dbReference>
<organism evidence="8 9">
    <name type="scientific">Paenibacillus nasutitermitis</name>
    <dbReference type="NCBI Taxonomy" id="1652958"/>
    <lineage>
        <taxon>Bacteria</taxon>
        <taxon>Bacillati</taxon>
        <taxon>Bacillota</taxon>
        <taxon>Bacilli</taxon>
        <taxon>Bacillales</taxon>
        <taxon>Paenibacillaceae</taxon>
        <taxon>Paenibacillus</taxon>
    </lineage>
</organism>
<dbReference type="AlphaFoldDB" id="A0A916Z2H3"/>
<dbReference type="GO" id="GO:0005886">
    <property type="term" value="C:plasma membrane"/>
    <property type="evidence" value="ECO:0007669"/>
    <property type="project" value="UniProtKB-SubCell"/>
</dbReference>
<feature type="transmembrane region" description="Helical" evidence="7">
    <location>
        <begin position="54"/>
        <end position="77"/>
    </location>
</feature>
<evidence type="ECO:0000256" key="3">
    <source>
        <dbReference type="ARBA" id="ARBA00022692"/>
    </source>
</evidence>
<dbReference type="InterPro" id="IPR000390">
    <property type="entry name" value="Small_drug/metabolite_transptr"/>
</dbReference>
<dbReference type="Gene3D" id="1.10.3730.20">
    <property type="match status" value="1"/>
</dbReference>
<protein>
    <submittedName>
        <fullName evidence="8">Multidrug SMR transporter</fullName>
    </submittedName>
</protein>
<reference evidence="8" key="1">
    <citation type="journal article" date="2014" name="Int. J. Syst. Evol. Microbiol.">
        <title>Complete genome sequence of Corynebacterium casei LMG S-19264T (=DSM 44701T), isolated from a smear-ripened cheese.</title>
        <authorList>
            <consortium name="US DOE Joint Genome Institute (JGI-PGF)"/>
            <person name="Walter F."/>
            <person name="Albersmeier A."/>
            <person name="Kalinowski J."/>
            <person name="Ruckert C."/>
        </authorList>
    </citation>
    <scope>NUCLEOTIDE SEQUENCE</scope>
    <source>
        <strain evidence="8">CGMCC 1.15178</strain>
    </source>
</reference>
<keyword evidence="5 7" id="KW-0472">Membrane</keyword>
<sequence>MNRYWLYVILSGLLEIVWVSGLKHSDTALEWVGTGIAIAISFLAIVLSSSKLPVGTVYAVFAGLGTGGSVIVEMLLFGEPFKISKIILVAVLLAGVIGLKAVTGEKTREEAV</sequence>
<gene>
    <name evidence="8" type="ORF">GCM10010911_34300</name>
</gene>
<accession>A0A916Z2H3</accession>
<dbReference type="Pfam" id="PF00893">
    <property type="entry name" value="Multi_Drug_Res"/>
    <property type="match status" value="1"/>
</dbReference>
<feature type="transmembrane region" description="Helical" evidence="7">
    <location>
        <begin position="5"/>
        <end position="22"/>
    </location>
</feature>
<evidence type="ECO:0000256" key="4">
    <source>
        <dbReference type="ARBA" id="ARBA00022989"/>
    </source>
</evidence>
<comment type="similarity">
    <text evidence="6">Belongs to the drug/metabolite transporter (DMT) superfamily. Small multidrug resistance (SMR) (TC 2.A.7.1) family.</text>
</comment>
<keyword evidence="2" id="KW-1003">Cell membrane</keyword>
<dbReference type="RefSeq" id="WP_188993121.1">
    <property type="nucleotide sequence ID" value="NZ_BMHP01000002.1"/>
</dbReference>
<feature type="transmembrane region" description="Helical" evidence="7">
    <location>
        <begin position="28"/>
        <end position="47"/>
    </location>
</feature>
<evidence type="ECO:0000313" key="9">
    <source>
        <dbReference type="Proteomes" id="UP000612456"/>
    </source>
</evidence>
<evidence type="ECO:0000256" key="2">
    <source>
        <dbReference type="ARBA" id="ARBA00022475"/>
    </source>
</evidence>
<dbReference type="InterPro" id="IPR037185">
    <property type="entry name" value="EmrE-like"/>
</dbReference>
<evidence type="ECO:0000256" key="7">
    <source>
        <dbReference type="SAM" id="Phobius"/>
    </source>
</evidence>